<dbReference type="EMBL" id="JACHMI010000001">
    <property type="protein sequence ID" value="MBB6551245.1"/>
    <property type="molecule type" value="Genomic_DNA"/>
</dbReference>
<reference evidence="1 2" key="1">
    <citation type="submission" date="2020-08" db="EMBL/GenBank/DDBJ databases">
        <title>Sequencing the genomes of 1000 actinobacteria strains.</title>
        <authorList>
            <person name="Klenk H.-P."/>
        </authorList>
    </citation>
    <scope>NUCLEOTIDE SEQUENCE [LARGE SCALE GENOMIC DNA]</scope>
    <source>
        <strain evidence="1 2">DSM 43768</strain>
    </source>
</reference>
<protein>
    <submittedName>
        <fullName evidence="1">Uncharacterized protein</fullName>
    </submittedName>
</protein>
<dbReference type="AlphaFoldDB" id="A0A7X0NX73"/>
<organism evidence="1 2">
    <name type="scientific">Nonomuraea rubra</name>
    <dbReference type="NCBI Taxonomy" id="46180"/>
    <lineage>
        <taxon>Bacteria</taxon>
        <taxon>Bacillati</taxon>
        <taxon>Actinomycetota</taxon>
        <taxon>Actinomycetes</taxon>
        <taxon>Streptosporangiales</taxon>
        <taxon>Streptosporangiaceae</taxon>
        <taxon>Nonomuraea</taxon>
    </lineage>
</organism>
<keyword evidence="2" id="KW-1185">Reference proteome</keyword>
<comment type="caution">
    <text evidence="1">The sequence shown here is derived from an EMBL/GenBank/DDBJ whole genome shotgun (WGS) entry which is preliminary data.</text>
</comment>
<evidence type="ECO:0000313" key="2">
    <source>
        <dbReference type="Proteomes" id="UP000565579"/>
    </source>
</evidence>
<gene>
    <name evidence="1" type="ORF">HD593_006040</name>
</gene>
<evidence type="ECO:0000313" key="1">
    <source>
        <dbReference type="EMBL" id="MBB6551245.1"/>
    </source>
</evidence>
<sequence length="97" mass="10151">MGGTTPALASANLSSGTAVTAACGISVSKWYTENNSRYVEVKNTCTTSKTFCVEINNWPDKGPFTISGADLYKSFRYAGAGAPRGRGIYLASDCGPV</sequence>
<accession>A0A7X0NX73</accession>
<name>A0A7X0NX73_9ACTN</name>
<dbReference type="Proteomes" id="UP000565579">
    <property type="component" value="Unassembled WGS sequence"/>
</dbReference>
<proteinExistence type="predicted"/>